<dbReference type="InterPro" id="IPR051218">
    <property type="entry name" value="Sec_MonoDiacylglyc_Lipase"/>
</dbReference>
<evidence type="ECO:0000256" key="1">
    <source>
        <dbReference type="ARBA" id="ARBA00023157"/>
    </source>
</evidence>
<dbReference type="InterPro" id="IPR029058">
    <property type="entry name" value="AB_hydrolase_fold"/>
</dbReference>
<comment type="catalytic activity">
    <reaction evidence="3">
        <text>a diacylglycerol + H2O = a monoacylglycerol + a fatty acid + H(+)</text>
        <dbReference type="Rhea" id="RHEA:32731"/>
        <dbReference type="ChEBI" id="CHEBI:15377"/>
        <dbReference type="ChEBI" id="CHEBI:15378"/>
        <dbReference type="ChEBI" id="CHEBI:17408"/>
        <dbReference type="ChEBI" id="CHEBI:18035"/>
        <dbReference type="ChEBI" id="CHEBI:28868"/>
    </reaction>
</comment>
<dbReference type="Gene3D" id="3.40.50.1820">
    <property type="entry name" value="alpha/beta hydrolase"/>
    <property type="match status" value="1"/>
</dbReference>
<dbReference type="Pfam" id="PF01764">
    <property type="entry name" value="Lipase_3"/>
    <property type="match status" value="1"/>
</dbReference>
<name>A0A371DAE5_9APHY</name>
<dbReference type="GO" id="GO:0006629">
    <property type="term" value="P:lipid metabolic process"/>
    <property type="evidence" value="ECO:0007669"/>
    <property type="project" value="InterPro"/>
</dbReference>
<dbReference type="OrthoDB" id="426718at2759"/>
<protein>
    <submittedName>
        <fullName evidence="6">Alpha/beta-hydrolase</fullName>
    </submittedName>
</protein>
<evidence type="ECO:0000313" key="7">
    <source>
        <dbReference type="Proteomes" id="UP000256964"/>
    </source>
</evidence>
<gene>
    <name evidence="6" type="ORF">OH76DRAFT_1403739</name>
</gene>
<evidence type="ECO:0000313" key="6">
    <source>
        <dbReference type="EMBL" id="RDX49498.1"/>
    </source>
</evidence>
<comment type="similarity">
    <text evidence="2">Belongs to the AB hydrolase superfamily. Lipase family. Class 3 subfamily.</text>
</comment>
<dbReference type="PANTHER" id="PTHR45856:SF24">
    <property type="entry name" value="FUNGAL LIPASE-LIKE DOMAIN-CONTAINING PROTEIN"/>
    <property type="match status" value="1"/>
</dbReference>
<evidence type="ECO:0000256" key="3">
    <source>
        <dbReference type="ARBA" id="ARBA00047591"/>
    </source>
</evidence>
<reference evidence="6 7" key="1">
    <citation type="journal article" date="2018" name="Biotechnol. Biofuels">
        <title>Integrative visual omics of the white-rot fungus Polyporus brumalis exposes the biotechnological potential of its oxidative enzymes for delignifying raw plant biomass.</title>
        <authorList>
            <person name="Miyauchi S."/>
            <person name="Rancon A."/>
            <person name="Drula E."/>
            <person name="Hage H."/>
            <person name="Chaduli D."/>
            <person name="Favel A."/>
            <person name="Grisel S."/>
            <person name="Henrissat B."/>
            <person name="Herpoel-Gimbert I."/>
            <person name="Ruiz-Duenas F.J."/>
            <person name="Chevret D."/>
            <person name="Hainaut M."/>
            <person name="Lin J."/>
            <person name="Wang M."/>
            <person name="Pangilinan J."/>
            <person name="Lipzen A."/>
            <person name="Lesage-Meessen L."/>
            <person name="Navarro D."/>
            <person name="Riley R."/>
            <person name="Grigoriev I.V."/>
            <person name="Zhou S."/>
            <person name="Raouche S."/>
            <person name="Rosso M.N."/>
        </authorList>
    </citation>
    <scope>NUCLEOTIDE SEQUENCE [LARGE SCALE GENOMIC DNA]</scope>
    <source>
        <strain evidence="6 7">BRFM 1820</strain>
    </source>
</reference>
<dbReference type="STRING" id="139420.A0A371DAE5"/>
<evidence type="ECO:0000259" key="5">
    <source>
        <dbReference type="Pfam" id="PF01764"/>
    </source>
</evidence>
<dbReference type="AlphaFoldDB" id="A0A371DAE5"/>
<evidence type="ECO:0000256" key="2">
    <source>
        <dbReference type="ARBA" id="ARBA00043996"/>
    </source>
</evidence>
<keyword evidence="1" id="KW-1015">Disulfide bond</keyword>
<accession>A0A371DAE5</accession>
<organism evidence="6 7">
    <name type="scientific">Lentinus brumalis</name>
    <dbReference type="NCBI Taxonomy" id="2498619"/>
    <lineage>
        <taxon>Eukaryota</taxon>
        <taxon>Fungi</taxon>
        <taxon>Dikarya</taxon>
        <taxon>Basidiomycota</taxon>
        <taxon>Agaricomycotina</taxon>
        <taxon>Agaricomycetes</taxon>
        <taxon>Polyporales</taxon>
        <taxon>Polyporaceae</taxon>
        <taxon>Lentinus</taxon>
    </lineage>
</organism>
<dbReference type="EMBL" id="KZ857405">
    <property type="protein sequence ID" value="RDX49498.1"/>
    <property type="molecule type" value="Genomic_DNA"/>
</dbReference>
<dbReference type="SUPFAM" id="SSF53474">
    <property type="entry name" value="alpha/beta-Hydrolases"/>
    <property type="match status" value="1"/>
</dbReference>
<dbReference type="CDD" id="cd00519">
    <property type="entry name" value="Lipase_3"/>
    <property type="match status" value="1"/>
</dbReference>
<sequence length="387" mass="42488">MSPLSKVLLHDIHLSHAKQLAQFEVPRSRNAPQEDAPPTLFADTINWIKANKAAVQAAQAAQCRSPNPNSPNWDTVFFSLMESDAVYLRRFGEVYDAIVAARAGDLELAVTHLAKAQEDVDTVAAMLDCTFIQLCDFASRSPDGYWYHAGAYCGVFVSNSTSKPFMGVAYKGTSNAREVVTDLDWDPIAPALPGVAWGALVHQGFYGGLFGTFSAAQGAQIPFDVMLAQLTATYRSREKAVLHFTGHSLGGAYCTLTYAEFLRQQAAPQFKNFVFGDMYSYGSPRVCLQPFATQVNSLTQAGTGKYVFRIVNRDDPVCTVPPRTVAQIPAYPFIHVGGAWKLADSGPHKMIQEPPPVDPQSVVDIIWNVKNHQTSDYYASWQKTPHS</sequence>
<comment type="catalytic activity">
    <reaction evidence="4">
        <text>a monoacylglycerol + H2O = glycerol + a fatty acid + H(+)</text>
        <dbReference type="Rhea" id="RHEA:15245"/>
        <dbReference type="ChEBI" id="CHEBI:15377"/>
        <dbReference type="ChEBI" id="CHEBI:15378"/>
        <dbReference type="ChEBI" id="CHEBI:17408"/>
        <dbReference type="ChEBI" id="CHEBI:17754"/>
        <dbReference type="ChEBI" id="CHEBI:28868"/>
    </reaction>
</comment>
<feature type="domain" description="Fungal lipase-type" evidence="5">
    <location>
        <begin position="168"/>
        <end position="323"/>
    </location>
</feature>
<dbReference type="Proteomes" id="UP000256964">
    <property type="component" value="Unassembled WGS sequence"/>
</dbReference>
<dbReference type="InterPro" id="IPR002921">
    <property type="entry name" value="Fungal_lipase-type"/>
</dbReference>
<evidence type="ECO:0000256" key="4">
    <source>
        <dbReference type="ARBA" id="ARBA00048461"/>
    </source>
</evidence>
<dbReference type="PANTHER" id="PTHR45856">
    <property type="entry name" value="ALPHA/BETA-HYDROLASES SUPERFAMILY PROTEIN"/>
    <property type="match status" value="1"/>
</dbReference>
<keyword evidence="7" id="KW-1185">Reference proteome</keyword>
<proteinExistence type="inferred from homology"/>